<comment type="caution">
    <text evidence="2">The sequence shown here is derived from an EMBL/GenBank/DDBJ whole genome shotgun (WGS) entry which is preliminary data.</text>
</comment>
<keyword evidence="1" id="KW-1133">Transmembrane helix</keyword>
<gene>
    <name evidence="2" type="ORF">EDS130_LOCUS23370</name>
</gene>
<evidence type="ECO:0000256" key="1">
    <source>
        <dbReference type="SAM" id="Phobius"/>
    </source>
</evidence>
<accession>A0A814TPQ2</accession>
<proteinExistence type="predicted"/>
<name>A0A814TPQ2_ADIRI</name>
<reference evidence="2" key="1">
    <citation type="submission" date="2021-02" db="EMBL/GenBank/DDBJ databases">
        <authorList>
            <person name="Nowell W R."/>
        </authorList>
    </citation>
    <scope>NUCLEOTIDE SEQUENCE</scope>
</reference>
<protein>
    <submittedName>
        <fullName evidence="2">Uncharacterized protein</fullName>
    </submittedName>
</protein>
<sequence>MNVRVEIQESIKAVQTNNASELKPRTAPPLRGGGSCSENWWMFVIAIVIIVIGFIIMSVGSVYYTNNESNIDARNALIAGSVILLVGILCCLGAICQACQNACDKCCDCHLSYG</sequence>
<feature type="transmembrane region" description="Helical" evidence="1">
    <location>
        <begin position="40"/>
        <end position="64"/>
    </location>
</feature>
<feature type="transmembrane region" description="Helical" evidence="1">
    <location>
        <begin position="76"/>
        <end position="95"/>
    </location>
</feature>
<evidence type="ECO:0000313" key="2">
    <source>
        <dbReference type="EMBL" id="CAF1165157.1"/>
    </source>
</evidence>
<dbReference type="EMBL" id="CAJNOJ010000127">
    <property type="protein sequence ID" value="CAF1165157.1"/>
    <property type="molecule type" value="Genomic_DNA"/>
</dbReference>
<keyword evidence="1" id="KW-0812">Transmembrane</keyword>
<organism evidence="2 3">
    <name type="scientific">Adineta ricciae</name>
    <name type="common">Rotifer</name>
    <dbReference type="NCBI Taxonomy" id="249248"/>
    <lineage>
        <taxon>Eukaryota</taxon>
        <taxon>Metazoa</taxon>
        <taxon>Spiralia</taxon>
        <taxon>Gnathifera</taxon>
        <taxon>Rotifera</taxon>
        <taxon>Eurotatoria</taxon>
        <taxon>Bdelloidea</taxon>
        <taxon>Adinetida</taxon>
        <taxon>Adinetidae</taxon>
        <taxon>Adineta</taxon>
    </lineage>
</organism>
<evidence type="ECO:0000313" key="3">
    <source>
        <dbReference type="Proteomes" id="UP000663852"/>
    </source>
</evidence>
<dbReference type="Proteomes" id="UP000663852">
    <property type="component" value="Unassembled WGS sequence"/>
</dbReference>
<keyword evidence="1" id="KW-0472">Membrane</keyword>
<dbReference type="AlphaFoldDB" id="A0A814TPQ2"/>